<organism evidence="8 9">
    <name type="scientific">Arenimonas composti TR7-09 = DSM 18010</name>
    <dbReference type="NCBI Taxonomy" id="1121013"/>
    <lineage>
        <taxon>Bacteria</taxon>
        <taxon>Pseudomonadati</taxon>
        <taxon>Pseudomonadota</taxon>
        <taxon>Gammaproteobacteria</taxon>
        <taxon>Lysobacterales</taxon>
        <taxon>Lysobacteraceae</taxon>
        <taxon>Arenimonas</taxon>
    </lineage>
</organism>
<dbReference type="InterPro" id="IPR004408">
    <property type="entry name" value="Biotin_CoA_COase_ligase"/>
</dbReference>
<evidence type="ECO:0000256" key="4">
    <source>
        <dbReference type="ARBA" id="ARBA00023267"/>
    </source>
</evidence>
<dbReference type="eggNOG" id="COG0340">
    <property type="taxonomic scope" value="Bacteria"/>
</dbReference>
<gene>
    <name evidence="6" type="primary">birA</name>
    <name evidence="8" type="ORF">P873_07790</name>
</gene>
<dbReference type="Pfam" id="PF08279">
    <property type="entry name" value="HTH_11"/>
    <property type="match status" value="1"/>
</dbReference>
<comment type="caution">
    <text evidence="8">The sequence shown here is derived from an EMBL/GenBank/DDBJ whole genome shotgun (WGS) entry which is preliminary data.</text>
</comment>
<dbReference type="InterPro" id="IPR045864">
    <property type="entry name" value="aa-tRNA-synth_II/BPL/LPL"/>
</dbReference>
<dbReference type="PROSITE" id="PS00519">
    <property type="entry name" value="HTH_ASNC_1"/>
    <property type="match status" value="1"/>
</dbReference>
<evidence type="ECO:0000313" key="9">
    <source>
        <dbReference type="Proteomes" id="UP000029391"/>
    </source>
</evidence>
<dbReference type="GO" id="GO:0006355">
    <property type="term" value="P:regulation of DNA-templated transcription"/>
    <property type="evidence" value="ECO:0007669"/>
    <property type="project" value="UniProtKB-UniRule"/>
</dbReference>
<dbReference type="InterPro" id="IPR036390">
    <property type="entry name" value="WH_DNA-bd_sf"/>
</dbReference>
<keyword evidence="9" id="KW-1185">Reference proteome</keyword>
<keyword evidence="6" id="KW-0678">Repressor</keyword>
<dbReference type="EMBL" id="AWXU01000021">
    <property type="protein sequence ID" value="KFN50250.1"/>
    <property type="molecule type" value="Genomic_DNA"/>
</dbReference>
<dbReference type="SUPFAM" id="SSF50037">
    <property type="entry name" value="C-terminal domain of transcriptional repressors"/>
    <property type="match status" value="1"/>
</dbReference>
<accession>A0A091C0U4</accession>
<dbReference type="InterPro" id="IPR019885">
    <property type="entry name" value="Tscrpt_reg_HTH_AsnC-type_CS"/>
</dbReference>
<evidence type="ECO:0000256" key="5">
    <source>
        <dbReference type="ARBA" id="ARBA00047846"/>
    </source>
</evidence>
<dbReference type="PROSITE" id="PS51733">
    <property type="entry name" value="BPL_LPL_CATALYTIC"/>
    <property type="match status" value="1"/>
</dbReference>
<dbReference type="GO" id="GO:0003677">
    <property type="term" value="F:DNA binding"/>
    <property type="evidence" value="ECO:0007669"/>
    <property type="project" value="UniProtKB-UniRule"/>
</dbReference>
<dbReference type="InterPro" id="IPR036388">
    <property type="entry name" value="WH-like_DNA-bd_sf"/>
</dbReference>
<dbReference type="Pfam" id="PF03099">
    <property type="entry name" value="BPL_LplA_LipB"/>
    <property type="match status" value="1"/>
</dbReference>
<keyword evidence="1 6" id="KW-0436">Ligase</keyword>
<dbReference type="AlphaFoldDB" id="A0A091C0U4"/>
<dbReference type="OrthoDB" id="9807064at2"/>
<comment type="catalytic activity">
    <reaction evidence="5 6">
        <text>biotin + L-lysyl-[protein] + ATP = N(6)-biotinyl-L-lysyl-[protein] + AMP + diphosphate + H(+)</text>
        <dbReference type="Rhea" id="RHEA:11756"/>
        <dbReference type="Rhea" id="RHEA-COMP:9752"/>
        <dbReference type="Rhea" id="RHEA-COMP:10505"/>
        <dbReference type="ChEBI" id="CHEBI:15378"/>
        <dbReference type="ChEBI" id="CHEBI:29969"/>
        <dbReference type="ChEBI" id="CHEBI:30616"/>
        <dbReference type="ChEBI" id="CHEBI:33019"/>
        <dbReference type="ChEBI" id="CHEBI:57586"/>
        <dbReference type="ChEBI" id="CHEBI:83144"/>
        <dbReference type="ChEBI" id="CHEBI:456215"/>
        <dbReference type="EC" id="6.3.4.15"/>
    </reaction>
</comment>
<dbReference type="GO" id="GO:0004077">
    <property type="term" value="F:biotin--[biotin carboxyl-carrier protein] ligase activity"/>
    <property type="evidence" value="ECO:0007669"/>
    <property type="project" value="UniProtKB-UniRule"/>
</dbReference>
<keyword evidence="3 6" id="KW-0067">ATP-binding</keyword>
<dbReference type="STRING" id="1121013.GCA_000426365_01754"/>
<sequence>MSDRALLARLCAGPASGAALARELGISRAAVWKRIESLRAAGVDIAAAAGSGYRLARPLQLLDADALAAALSPAARTELAGLEVLFETDSTNALALREPAPAQGTRAWFAERQTAGRGRRGREWQSPLAANLYLSLSRRFEGGIAALQGLSLAVGVATCEALHALGIGEAGLKWPNDLLARGRKLGGILVEVGGDAGGPMRVVIGLGLNVAMPADAAIDQPWIDVATLAGDSAPTRPQVAAALLDALLVLLPRFEAEGLAPFLPAWQRHDLLAQRPVRLIEGERVHEGIAEGIAADGALCLRGADGTVRRFHAGEASLRAA</sequence>
<name>A0A091C0U4_9GAMM</name>
<evidence type="ECO:0000259" key="7">
    <source>
        <dbReference type="PROSITE" id="PS51733"/>
    </source>
</evidence>
<dbReference type="CDD" id="cd16442">
    <property type="entry name" value="BPL"/>
    <property type="match status" value="1"/>
</dbReference>
<keyword evidence="4 6" id="KW-0092">Biotin</keyword>
<dbReference type="Gene3D" id="1.10.10.10">
    <property type="entry name" value="Winged helix-like DNA-binding domain superfamily/Winged helix DNA-binding domain"/>
    <property type="match status" value="1"/>
</dbReference>
<evidence type="ECO:0000256" key="6">
    <source>
        <dbReference type="HAMAP-Rule" id="MF_00978"/>
    </source>
</evidence>
<keyword evidence="6" id="KW-0805">Transcription regulation</keyword>
<dbReference type="InterPro" id="IPR013196">
    <property type="entry name" value="HTH_11"/>
</dbReference>
<feature type="domain" description="BPL/LPL catalytic" evidence="7">
    <location>
        <begin position="78"/>
        <end position="255"/>
    </location>
</feature>
<dbReference type="Gene3D" id="2.30.30.100">
    <property type="match status" value="1"/>
</dbReference>
<evidence type="ECO:0000256" key="1">
    <source>
        <dbReference type="ARBA" id="ARBA00022598"/>
    </source>
</evidence>
<dbReference type="InterPro" id="IPR003142">
    <property type="entry name" value="BPL_C"/>
</dbReference>
<reference evidence="8 9" key="1">
    <citation type="submission" date="2013-09" db="EMBL/GenBank/DDBJ databases">
        <title>Genome sequencing of Arenimonas composti.</title>
        <authorList>
            <person name="Chen F."/>
            <person name="Wang G."/>
        </authorList>
    </citation>
    <scope>NUCLEOTIDE SEQUENCE [LARGE SCALE GENOMIC DNA]</scope>
    <source>
        <strain evidence="8 9">TR7-09</strain>
    </source>
</reference>
<evidence type="ECO:0000256" key="2">
    <source>
        <dbReference type="ARBA" id="ARBA00022741"/>
    </source>
</evidence>
<dbReference type="GO" id="GO:0005524">
    <property type="term" value="F:ATP binding"/>
    <property type="evidence" value="ECO:0007669"/>
    <property type="project" value="UniProtKB-UniRule"/>
</dbReference>
<evidence type="ECO:0000313" key="8">
    <source>
        <dbReference type="EMBL" id="KFN50250.1"/>
    </source>
</evidence>
<dbReference type="GO" id="GO:0005737">
    <property type="term" value="C:cytoplasm"/>
    <property type="evidence" value="ECO:0007669"/>
    <property type="project" value="TreeGrafter"/>
</dbReference>
<dbReference type="eggNOG" id="COG1654">
    <property type="taxonomic scope" value="Bacteria"/>
</dbReference>
<dbReference type="Gene3D" id="3.30.930.10">
    <property type="entry name" value="Bira Bifunctional Protein, Domain 2"/>
    <property type="match status" value="1"/>
</dbReference>
<dbReference type="Pfam" id="PF02237">
    <property type="entry name" value="BPL_C"/>
    <property type="match status" value="1"/>
</dbReference>
<dbReference type="HAMAP" id="MF_00978">
    <property type="entry name" value="Bifunct_BirA"/>
    <property type="match status" value="1"/>
</dbReference>
<dbReference type="RefSeq" id="WP_026817002.1">
    <property type="nucleotide sequence ID" value="NZ_AUFF01000003.1"/>
</dbReference>
<evidence type="ECO:0000256" key="3">
    <source>
        <dbReference type="ARBA" id="ARBA00022840"/>
    </source>
</evidence>
<feature type="binding site" evidence="6">
    <location>
        <begin position="90"/>
        <end position="92"/>
    </location>
    <ligand>
        <name>biotin</name>
        <dbReference type="ChEBI" id="CHEBI:57586"/>
    </ligand>
</feature>
<dbReference type="InterPro" id="IPR008988">
    <property type="entry name" value="Transcriptional_repressor_C"/>
</dbReference>
<proteinExistence type="inferred from homology"/>
<feature type="DNA-binding region" description="H-T-H motif" evidence="6">
    <location>
        <begin position="17"/>
        <end position="36"/>
    </location>
</feature>
<feature type="binding site" evidence="6">
    <location>
        <position position="184"/>
    </location>
    <ligand>
        <name>biotin</name>
        <dbReference type="ChEBI" id="CHEBI:57586"/>
    </ligand>
</feature>
<comment type="function">
    <text evidence="6">Acts both as a biotin--[acetyl-CoA-carboxylase] ligase and a biotin-operon repressor. In the presence of ATP, BirA activates biotin to form the BirA-biotinyl-5'-adenylate (BirA-bio-5'-AMP or holoBirA) complex. HoloBirA can either transfer the biotinyl moiety to the biotin carboxyl carrier protein (BCCP) subunit of acetyl-CoA carboxylase, or bind to the biotin operator site and inhibit transcription of the operon.</text>
</comment>
<protein>
    <recommendedName>
        <fullName evidence="6">Bifunctional ligase/repressor BirA</fullName>
    </recommendedName>
    <alternativeName>
        <fullName evidence="6">Biotin operon repressor</fullName>
    </alternativeName>
    <alternativeName>
        <fullName evidence="6">Biotin--[acetyl-CoA-carboxylase] ligase</fullName>
        <ecNumber evidence="6">6.3.4.15</ecNumber>
    </alternativeName>
    <alternativeName>
        <fullName evidence="6">Biotin--protein ligase</fullName>
    </alternativeName>
    <alternativeName>
        <fullName evidence="6">Biotin-[acetyl-CoA carboxylase] synthetase</fullName>
    </alternativeName>
</protein>
<keyword evidence="6" id="KW-0804">Transcription</keyword>
<comment type="similarity">
    <text evidence="6">Belongs to the biotin--protein ligase family.</text>
</comment>
<dbReference type="InterPro" id="IPR030855">
    <property type="entry name" value="Bifunct_BirA"/>
</dbReference>
<dbReference type="Proteomes" id="UP000029391">
    <property type="component" value="Unassembled WGS sequence"/>
</dbReference>
<dbReference type="NCBIfam" id="NF008848">
    <property type="entry name" value="PRK11886.1-3"/>
    <property type="match status" value="1"/>
</dbReference>
<keyword evidence="2 6" id="KW-0547">Nucleotide-binding</keyword>
<feature type="binding site" evidence="6">
    <location>
        <begin position="117"/>
        <end position="119"/>
    </location>
    <ligand>
        <name>biotin</name>
        <dbReference type="ChEBI" id="CHEBI:57586"/>
    </ligand>
</feature>
<feature type="binding site" evidence="6">
    <location>
        <position position="113"/>
    </location>
    <ligand>
        <name>biotin</name>
        <dbReference type="ChEBI" id="CHEBI:57586"/>
    </ligand>
</feature>
<dbReference type="SUPFAM" id="SSF46785">
    <property type="entry name" value="Winged helix' DNA-binding domain"/>
    <property type="match status" value="1"/>
</dbReference>
<dbReference type="NCBIfam" id="TIGR00121">
    <property type="entry name" value="birA_ligase"/>
    <property type="match status" value="1"/>
</dbReference>
<dbReference type="SUPFAM" id="SSF55681">
    <property type="entry name" value="Class II aaRS and biotin synthetases"/>
    <property type="match status" value="1"/>
</dbReference>
<dbReference type="PANTHER" id="PTHR12835">
    <property type="entry name" value="BIOTIN PROTEIN LIGASE"/>
    <property type="match status" value="1"/>
</dbReference>
<dbReference type="EC" id="6.3.4.15" evidence="6"/>
<keyword evidence="6" id="KW-0238">DNA-binding</keyword>
<dbReference type="PANTHER" id="PTHR12835:SF5">
    <property type="entry name" value="BIOTIN--PROTEIN LIGASE"/>
    <property type="match status" value="1"/>
</dbReference>
<dbReference type="InterPro" id="IPR004143">
    <property type="entry name" value="BPL_LPL_catalytic"/>
</dbReference>